<dbReference type="CDD" id="cd06171">
    <property type="entry name" value="Sigma70_r4"/>
    <property type="match status" value="1"/>
</dbReference>
<dbReference type="GO" id="GO:0016987">
    <property type="term" value="F:sigma factor activity"/>
    <property type="evidence" value="ECO:0007669"/>
    <property type="project" value="UniProtKB-KW"/>
</dbReference>
<keyword evidence="3" id="KW-0731">Sigma factor</keyword>
<dbReference type="Pfam" id="PF04542">
    <property type="entry name" value="Sigma70_r2"/>
    <property type="match status" value="1"/>
</dbReference>
<dbReference type="InterPro" id="IPR036388">
    <property type="entry name" value="WH-like_DNA-bd_sf"/>
</dbReference>
<dbReference type="PANTHER" id="PTHR43133:SF63">
    <property type="entry name" value="RNA POLYMERASE SIGMA FACTOR FECI-RELATED"/>
    <property type="match status" value="1"/>
</dbReference>
<dbReference type="OrthoDB" id="8654550at2"/>
<dbReference type="InterPro" id="IPR039425">
    <property type="entry name" value="RNA_pol_sigma-70-like"/>
</dbReference>
<evidence type="ECO:0000313" key="7">
    <source>
        <dbReference type="EMBL" id="SAI49618.1"/>
    </source>
</evidence>
<keyword evidence="2" id="KW-0805">Transcription regulation</keyword>
<dbReference type="NCBIfam" id="NF007232">
    <property type="entry name" value="PRK09651.1"/>
    <property type="match status" value="1"/>
</dbReference>
<dbReference type="InterPro" id="IPR007627">
    <property type="entry name" value="RNA_pol_sigma70_r2"/>
</dbReference>
<dbReference type="InterPro" id="IPR013325">
    <property type="entry name" value="RNA_pol_sigma_r2"/>
</dbReference>
<dbReference type="Gene3D" id="1.10.1740.10">
    <property type="match status" value="1"/>
</dbReference>
<organism evidence="7 8">
    <name type="scientific">Bordetella ansorpii</name>
    <dbReference type="NCBI Taxonomy" id="288768"/>
    <lineage>
        <taxon>Bacteria</taxon>
        <taxon>Pseudomonadati</taxon>
        <taxon>Pseudomonadota</taxon>
        <taxon>Betaproteobacteria</taxon>
        <taxon>Burkholderiales</taxon>
        <taxon>Alcaligenaceae</taxon>
        <taxon>Bordetella</taxon>
    </lineage>
</organism>
<evidence type="ECO:0000259" key="6">
    <source>
        <dbReference type="Pfam" id="PF08281"/>
    </source>
</evidence>
<sequence>MSSFSAPATSVQALYEGNHGWLHQWLRRRLACNDDAADLAQDTFVRVLQKPEELPSLREPRAYLVTIARGLVNDLWRRRSLESAWLDALAALPGQAAPSPEEQLAMCQALQELDRMLAGLAPKAREVFVLSQLEGLSYAQIAERLGLSERTIKRYMAQAFEHCLVVMD</sequence>
<dbReference type="Pfam" id="PF08281">
    <property type="entry name" value="Sigma70_r4_2"/>
    <property type="match status" value="1"/>
</dbReference>
<dbReference type="SUPFAM" id="SSF88659">
    <property type="entry name" value="Sigma3 and sigma4 domains of RNA polymerase sigma factors"/>
    <property type="match status" value="1"/>
</dbReference>
<gene>
    <name evidence="7" type="primary">fecI_13</name>
    <name evidence="7" type="ORF">SAMEA1982600_04066</name>
</gene>
<dbReference type="InterPro" id="IPR014284">
    <property type="entry name" value="RNA_pol_sigma-70_dom"/>
</dbReference>
<comment type="similarity">
    <text evidence="1">Belongs to the sigma-70 factor family. ECF subfamily.</text>
</comment>
<evidence type="ECO:0000256" key="2">
    <source>
        <dbReference type="ARBA" id="ARBA00023015"/>
    </source>
</evidence>
<evidence type="ECO:0000256" key="3">
    <source>
        <dbReference type="ARBA" id="ARBA00023082"/>
    </source>
</evidence>
<dbReference type="InterPro" id="IPR013324">
    <property type="entry name" value="RNA_pol_sigma_r3/r4-like"/>
</dbReference>
<evidence type="ECO:0000259" key="5">
    <source>
        <dbReference type="Pfam" id="PF04542"/>
    </source>
</evidence>
<dbReference type="GO" id="GO:0003677">
    <property type="term" value="F:DNA binding"/>
    <property type="evidence" value="ECO:0007669"/>
    <property type="project" value="InterPro"/>
</dbReference>
<dbReference type="InterPro" id="IPR013249">
    <property type="entry name" value="RNA_pol_sigma70_r4_t2"/>
</dbReference>
<evidence type="ECO:0000256" key="4">
    <source>
        <dbReference type="ARBA" id="ARBA00023163"/>
    </source>
</evidence>
<name>A0A157QVC2_9BORD</name>
<protein>
    <submittedName>
        <fullName evidence="7">RNA polymerase sigma factor</fullName>
    </submittedName>
</protein>
<dbReference type="GO" id="GO:0006352">
    <property type="term" value="P:DNA-templated transcription initiation"/>
    <property type="evidence" value="ECO:0007669"/>
    <property type="project" value="InterPro"/>
</dbReference>
<dbReference type="AlphaFoldDB" id="A0A157QVC2"/>
<accession>A0A157QVC2</accession>
<dbReference type="NCBIfam" id="TIGR02937">
    <property type="entry name" value="sigma70-ECF"/>
    <property type="match status" value="1"/>
</dbReference>
<feature type="domain" description="RNA polymerase sigma factor 70 region 4 type 2" evidence="6">
    <location>
        <begin position="111"/>
        <end position="163"/>
    </location>
</feature>
<dbReference type="PANTHER" id="PTHR43133">
    <property type="entry name" value="RNA POLYMERASE ECF-TYPE SIGMA FACTO"/>
    <property type="match status" value="1"/>
</dbReference>
<dbReference type="RefSeq" id="WP_082887385.1">
    <property type="nucleotide sequence ID" value="NZ_FKBS01000025.1"/>
</dbReference>
<dbReference type="EMBL" id="FKBS01000025">
    <property type="protein sequence ID" value="SAI49618.1"/>
    <property type="molecule type" value="Genomic_DNA"/>
</dbReference>
<reference evidence="7 8" key="1">
    <citation type="submission" date="2016-03" db="EMBL/GenBank/DDBJ databases">
        <authorList>
            <consortium name="Pathogen Informatics"/>
        </authorList>
    </citation>
    <scope>NUCLEOTIDE SEQUENCE [LARGE SCALE GENOMIC DNA]</scope>
    <source>
        <strain evidence="7 8">NCTC13364</strain>
    </source>
</reference>
<dbReference type="Proteomes" id="UP000077037">
    <property type="component" value="Unassembled WGS sequence"/>
</dbReference>
<evidence type="ECO:0000313" key="8">
    <source>
        <dbReference type="Proteomes" id="UP000077037"/>
    </source>
</evidence>
<proteinExistence type="inferred from homology"/>
<evidence type="ECO:0000256" key="1">
    <source>
        <dbReference type="ARBA" id="ARBA00010641"/>
    </source>
</evidence>
<keyword evidence="4" id="KW-0804">Transcription</keyword>
<dbReference type="SUPFAM" id="SSF88946">
    <property type="entry name" value="Sigma2 domain of RNA polymerase sigma factors"/>
    <property type="match status" value="1"/>
</dbReference>
<dbReference type="Gene3D" id="1.10.10.10">
    <property type="entry name" value="Winged helix-like DNA-binding domain superfamily/Winged helix DNA-binding domain"/>
    <property type="match status" value="1"/>
</dbReference>
<feature type="domain" description="RNA polymerase sigma-70 region 2" evidence="5">
    <location>
        <begin position="14"/>
        <end position="80"/>
    </location>
</feature>